<protein>
    <submittedName>
        <fullName evidence="1">Uncharacterized protein</fullName>
    </submittedName>
</protein>
<proteinExistence type="predicted"/>
<comment type="caution">
    <text evidence="1">The sequence shown here is derived from an EMBL/GenBank/DDBJ whole genome shotgun (WGS) entry which is preliminary data.</text>
</comment>
<evidence type="ECO:0000313" key="2">
    <source>
        <dbReference type="Proteomes" id="UP001185922"/>
    </source>
</evidence>
<sequence length="103" mass="11374">MTTKTTTLTVAEIERAIVAALTETDPEASTMTKFLPIRRELERRPDVAYAAPVTALLSLWGRGEVEIVMVRGSAYVKLADTFDHTPDHPAAVARGEHRRLMAI</sequence>
<accession>A0AAE4U1C6</accession>
<dbReference type="RefSeq" id="WP_238063884.1">
    <property type="nucleotide sequence ID" value="NZ_CP091855.1"/>
</dbReference>
<reference evidence="1" key="1">
    <citation type="submission" date="2023-10" db="EMBL/GenBank/DDBJ databases">
        <title>Development of a sustainable strategy for remediation of hydrocarbon-contaminated territories based on the waste exchange concept.</title>
        <authorList>
            <person name="Krivoruchko A."/>
        </authorList>
    </citation>
    <scope>NUCLEOTIDE SEQUENCE</scope>
    <source>
        <strain evidence="1">IEGM 1279</strain>
    </source>
</reference>
<organism evidence="1 2">
    <name type="scientific">Gordonia amicalis</name>
    <dbReference type="NCBI Taxonomy" id="89053"/>
    <lineage>
        <taxon>Bacteria</taxon>
        <taxon>Bacillati</taxon>
        <taxon>Actinomycetota</taxon>
        <taxon>Actinomycetes</taxon>
        <taxon>Mycobacteriales</taxon>
        <taxon>Gordoniaceae</taxon>
        <taxon>Gordonia</taxon>
    </lineage>
</organism>
<dbReference type="Proteomes" id="UP001185922">
    <property type="component" value="Unassembled WGS sequence"/>
</dbReference>
<dbReference type="GeneID" id="77173944"/>
<dbReference type="AlphaFoldDB" id="A0AAE4U1C6"/>
<evidence type="ECO:0000313" key="1">
    <source>
        <dbReference type="EMBL" id="MDV6313504.1"/>
    </source>
</evidence>
<dbReference type="EMBL" id="JAWLKH010000019">
    <property type="protein sequence ID" value="MDV6313504.1"/>
    <property type="molecule type" value="Genomic_DNA"/>
</dbReference>
<gene>
    <name evidence="1" type="ORF">R3Q15_16665</name>
</gene>
<name>A0AAE4U1C6_9ACTN</name>